<feature type="domain" description="DFDF" evidence="7">
    <location>
        <begin position="253"/>
        <end position="289"/>
    </location>
</feature>
<dbReference type="InterPro" id="IPR025762">
    <property type="entry name" value="DFDF"/>
</dbReference>
<feature type="compositionally biased region" description="Basic and acidic residues" evidence="5">
    <location>
        <begin position="355"/>
        <end position="371"/>
    </location>
</feature>
<accession>A0A9P8UTP2</accession>
<feature type="region of interest" description="Disordered" evidence="5">
    <location>
        <begin position="343"/>
        <end position="393"/>
    </location>
</feature>
<dbReference type="Pfam" id="PF03853">
    <property type="entry name" value="YjeF_N"/>
    <property type="match status" value="1"/>
</dbReference>
<dbReference type="PANTHER" id="PTHR13612:SF0">
    <property type="entry name" value="ENHANCER OF MRNA-DECAPPING PROTEIN 3"/>
    <property type="match status" value="1"/>
</dbReference>
<dbReference type="EMBL" id="JAGPXC010000002">
    <property type="protein sequence ID" value="KAH6658136.1"/>
    <property type="molecule type" value="Genomic_DNA"/>
</dbReference>
<evidence type="ECO:0000256" key="4">
    <source>
        <dbReference type="ARBA" id="ARBA00022490"/>
    </source>
</evidence>
<dbReference type="AlphaFoldDB" id="A0A9P8UTP2"/>
<name>A0A9P8UTP2_9PEZI</name>
<organism evidence="8 9">
    <name type="scientific">Truncatella angustata</name>
    <dbReference type="NCBI Taxonomy" id="152316"/>
    <lineage>
        <taxon>Eukaryota</taxon>
        <taxon>Fungi</taxon>
        <taxon>Dikarya</taxon>
        <taxon>Ascomycota</taxon>
        <taxon>Pezizomycotina</taxon>
        <taxon>Sordariomycetes</taxon>
        <taxon>Xylariomycetidae</taxon>
        <taxon>Amphisphaeriales</taxon>
        <taxon>Sporocadaceae</taxon>
        <taxon>Truncatella</taxon>
    </lineage>
</organism>
<evidence type="ECO:0000256" key="5">
    <source>
        <dbReference type="SAM" id="MobiDB-lite"/>
    </source>
</evidence>
<dbReference type="PANTHER" id="PTHR13612">
    <property type="entry name" value="ENHANCER OF MRNA-DECAPPING PROTEIN 3"/>
    <property type="match status" value="1"/>
</dbReference>
<dbReference type="GO" id="GO:0033962">
    <property type="term" value="P:P-body assembly"/>
    <property type="evidence" value="ECO:0007669"/>
    <property type="project" value="TreeGrafter"/>
</dbReference>
<feature type="compositionally biased region" description="Polar residues" evidence="5">
    <location>
        <begin position="223"/>
        <end position="232"/>
    </location>
</feature>
<sequence>MDFRGLRMTVVLKQPSGYAVEGIVSSIVPGQLLALEQVRVFNTGEHLPRIELNPDNILDIREYREPPPPAYTTPLPEPLPLAPPTQPAGNATFQDPAILSMGRPPGRKDANIGEKRDPLPAVSVPASALAHQTASPVNPLARSVGGLSIAPPETAALDTTEDELAGGATPTGPAQSASAKAGKRPRQRQRKSAKGTTRRVDENAPPSASKSATQGDGWRQTPILESTKSFQPFASLKKQKGRVAPNADNGWMSEDVTDVQEAAEFDFTENLAKFDKKTIFEEMRQQDQVDDADRLVSHNRLPKPKPGTAGGKNLHYTENVLELPSALAALKLKEMPDDFWKSEADDATINGGERLSGREGSGRTSRLRGESRMSTNRRSRSRKASTTHSVVGAPSRINSGARIAVSQHQPPTPTNMRPQPPTVANTQGFYSISTNRRIETVTHLQMLNIENISHNELGFSEDLMAENAGRSISEITLIALDDPAIQLRNAVAPMPVTPTIVILAGNNKSGARSIACGRHLRNHGINVFVCVVGIEREKELMDEVRRQIRLFRSFGGVVSSKAQLFENLSKNTKSLDASAQVSVTLIIDALLGLSISFEELRKSDQATTYELMEWANRNEAFVVAIDIPSGIDPTNGKVNIIDGAKLYVQPRYVIALGAPKQGLLKAVELGDEQADDITIDEWKIFLADIGLSTAIWRKAATKLRRGIEFDGKWMMELRYQRPQTDEDLD</sequence>
<evidence type="ECO:0000313" key="9">
    <source>
        <dbReference type="Proteomes" id="UP000758603"/>
    </source>
</evidence>
<gene>
    <name evidence="8" type="ORF">BKA67DRAFT_601664</name>
</gene>
<feature type="domain" description="YjeF N-terminal" evidence="6">
    <location>
        <begin position="446"/>
        <end position="697"/>
    </location>
</feature>
<dbReference type="Gene3D" id="3.40.50.10260">
    <property type="entry name" value="YjeF N-terminal domain"/>
    <property type="match status" value="1"/>
</dbReference>
<feature type="compositionally biased region" description="Basic and acidic residues" evidence="5">
    <location>
        <begin position="106"/>
        <end position="118"/>
    </location>
</feature>
<keyword evidence="9" id="KW-1185">Reference proteome</keyword>
<dbReference type="RefSeq" id="XP_045962370.1">
    <property type="nucleotide sequence ID" value="XM_046105330.1"/>
</dbReference>
<feature type="compositionally biased region" description="Basic residues" evidence="5">
    <location>
        <begin position="181"/>
        <end position="197"/>
    </location>
</feature>
<feature type="region of interest" description="Disordered" evidence="5">
    <location>
        <begin position="163"/>
        <end position="249"/>
    </location>
</feature>
<evidence type="ECO:0000256" key="2">
    <source>
        <dbReference type="ARBA" id="ARBA00006610"/>
    </source>
</evidence>
<proteinExistence type="inferred from homology"/>
<protein>
    <recommendedName>
        <fullName evidence="3">Enhancer of mRNA-decapping protein 3</fullName>
    </recommendedName>
</protein>
<evidence type="ECO:0000259" key="6">
    <source>
        <dbReference type="PROSITE" id="PS51385"/>
    </source>
</evidence>
<comment type="similarity">
    <text evidence="2">Belongs to the EDC3 family.</text>
</comment>
<dbReference type="SUPFAM" id="SSF64153">
    <property type="entry name" value="YjeF N-terminal domain-like"/>
    <property type="match status" value="1"/>
</dbReference>
<dbReference type="SMART" id="SM01199">
    <property type="entry name" value="FDF"/>
    <property type="match status" value="1"/>
</dbReference>
<evidence type="ECO:0000259" key="7">
    <source>
        <dbReference type="PROSITE" id="PS51512"/>
    </source>
</evidence>
<feature type="region of interest" description="Disordered" evidence="5">
    <location>
        <begin position="88"/>
        <end position="119"/>
    </location>
</feature>
<dbReference type="GO" id="GO:0003729">
    <property type="term" value="F:mRNA binding"/>
    <property type="evidence" value="ECO:0007669"/>
    <property type="project" value="TreeGrafter"/>
</dbReference>
<keyword evidence="4" id="KW-0963">Cytoplasm</keyword>
<reference evidence="8" key="1">
    <citation type="journal article" date="2021" name="Nat. Commun.">
        <title>Genetic determinants of endophytism in the Arabidopsis root mycobiome.</title>
        <authorList>
            <person name="Mesny F."/>
            <person name="Miyauchi S."/>
            <person name="Thiergart T."/>
            <person name="Pickel B."/>
            <person name="Atanasova L."/>
            <person name="Karlsson M."/>
            <person name="Huettel B."/>
            <person name="Barry K.W."/>
            <person name="Haridas S."/>
            <person name="Chen C."/>
            <person name="Bauer D."/>
            <person name="Andreopoulos W."/>
            <person name="Pangilinan J."/>
            <person name="LaButti K."/>
            <person name="Riley R."/>
            <person name="Lipzen A."/>
            <person name="Clum A."/>
            <person name="Drula E."/>
            <person name="Henrissat B."/>
            <person name="Kohler A."/>
            <person name="Grigoriev I.V."/>
            <person name="Martin F.M."/>
            <person name="Hacquard S."/>
        </authorList>
    </citation>
    <scope>NUCLEOTIDE SEQUENCE</scope>
    <source>
        <strain evidence="8">MPI-SDFR-AT-0073</strain>
    </source>
</reference>
<dbReference type="GO" id="GO:0000932">
    <property type="term" value="C:P-body"/>
    <property type="evidence" value="ECO:0007669"/>
    <property type="project" value="UniProtKB-SubCell"/>
</dbReference>
<evidence type="ECO:0000313" key="8">
    <source>
        <dbReference type="EMBL" id="KAH6658136.1"/>
    </source>
</evidence>
<dbReference type="PROSITE" id="PS51512">
    <property type="entry name" value="DFDF"/>
    <property type="match status" value="1"/>
</dbReference>
<dbReference type="InterPro" id="IPR036652">
    <property type="entry name" value="YjeF_N_dom_sf"/>
</dbReference>
<dbReference type="GeneID" id="70134221"/>
<evidence type="ECO:0000256" key="1">
    <source>
        <dbReference type="ARBA" id="ARBA00004201"/>
    </source>
</evidence>
<feature type="compositionally biased region" description="Basic residues" evidence="5">
    <location>
        <begin position="375"/>
        <end position="385"/>
    </location>
</feature>
<dbReference type="GO" id="GO:0031087">
    <property type="term" value="P:deadenylation-independent decapping of nuclear-transcribed mRNA"/>
    <property type="evidence" value="ECO:0007669"/>
    <property type="project" value="TreeGrafter"/>
</dbReference>
<evidence type="ECO:0000256" key="3">
    <source>
        <dbReference type="ARBA" id="ARBA00015797"/>
    </source>
</evidence>
<comment type="subcellular location">
    <subcellularLocation>
        <location evidence="1">Cytoplasm</location>
        <location evidence="1">P-body</location>
    </subcellularLocation>
</comment>
<dbReference type="Proteomes" id="UP000758603">
    <property type="component" value="Unassembled WGS sequence"/>
</dbReference>
<dbReference type="OrthoDB" id="10030313at2759"/>
<dbReference type="PROSITE" id="PS51385">
    <property type="entry name" value="YJEF_N"/>
    <property type="match status" value="1"/>
</dbReference>
<dbReference type="InterPro" id="IPR019050">
    <property type="entry name" value="FDF_dom"/>
</dbReference>
<dbReference type="Pfam" id="PF09532">
    <property type="entry name" value="FDF"/>
    <property type="match status" value="1"/>
</dbReference>
<dbReference type="InterPro" id="IPR004443">
    <property type="entry name" value="YjeF_N_dom"/>
</dbReference>
<feature type="region of interest" description="Disordered" evidence="5">
    <location>
        <begin position="290"/>
        <end position="313"/>
    </location>
</feature>
<comment type="caution">
    <text evidence="8">The sequence shown here is derived from an EMBL/GenBank/DDBJ whole genome shotgun (WGS) entry which is preliminary data.</text>
</comment>